<keyword evidence="2" id="KW-0808">Transferase</keyword>
<protein>
    <submittedName>
        <fullName evidence="2">Nucleotidyltransferase domain-containing protein</fullName>
    </submittedName>
</protein>
<dbReference type="Gene3D" id="3.30.460.10">
    <property type="entry name" value="Beta Polymerase, domain 2"/>
    <property type="match status" value="1"/>
</dbReference>
<proteinExistence type="predicted"/>
<dbReference type="Pfam" id="PF01909">
    <property type="entry name" value="NTP_transf_2"/>
    <property type="match status" value="1"/>
</dbReference>
<dbReference type="CDD" id="cd05403">
    <property type="entry name" value="NT_KNTase_like"/>
    <property type="match status" value="1"/>
</dbReference>
<dbReference type="SUPFAM" id="SSF81301">
    <property type="entry name" value="Nucleotidyltransferase"/>
    <property type="match status" value="1"/>
</dbReference>
<dbReference type="EMBL" id="DSVL01000198">
    <property type="protein sequence ID" value="HFH29112.1"/>
    <property type="molecule type" value="Genomic_DNA"/>
</dbReference>
<accession>A0A7C3E1Q4</accession>
<dbReference type="InterPro" id="IPR052548">
    <property type="entry name" value="Type_VII_TA_antitoxin"/>
</dbReference>
<name>A0A7C3E1Q4_9SPIR</name>
<dbReference type="PANTHER" id="PTHR33933">
    <property type="entry name" value="NUCLEOTIDYLTRANSFERASE"/>
    <property type="match status" value="1"/>
</dbReference>
<dbReference type="InterPro" id="IPR043519">
    <property type="entry name" value="NT_sf"/>
</dbReference>
<comment type="caution">
    <text evidence="2">The sequence shown here is derived from an EMBL/GenBank/DDBJ whole genome shotgun (WGS) entry which is preliminary data.</text>
</comment>
<feature type="domain" description="Polymerase nucleotidyl transferase" evidence="1">
    <location>
        <begin position="16"/>
        <end position="72"/>
    </location>
</feature>
<dbReference type="InterPro" id="IPR002934">
    <property type="entry name" value="Polymerase_NTP_transf_dom"/>
</dbReference>
<dbReference type="AlphaFoldDB" id="A0A7C3E1Q4"/>
<gene>
    <name evidence="2" type="ORF">ENS59_06315</name>
</gene>
<dbReference type="GO" id="GO:0016779">
    <property type="term" value="F:nucleotidyltransferase activity"/>
    <property type="evidence" value="ECO:0007669"/>
    <property type="project" value="InterPro"/>
</dbReference>
<reference evidence="2" key="1">
    <citation type="journal article" date="2020" name="mSystems">
        <title>Genome- and Community-Level Interaction Insights into Carbon Utilization and Element Cycling Functions of Hydrothermarchaeota in Hydrothermal Sediment.</title>
        <authorList>
            <person name="Zhou Z."/>
            <person name="Liu Y."/>
            <person name="Xu W."/>
            <person name="Pan J."/>
            <person name="Luo Z.H."/>
            <person name="Li M."/>
        </authorList>
    </citation>
    <scope>NUCLEOTIDE SEQUENCE [LARGE SCALE GENOMIC DNA]</scope>
    <source>
        <strain evidence="2">SpSt-503</strain>
    </source>
</reference>
<evidence type="ECO:0000313" key="2">
    <source>
        <dbReference type="EMBL" id="HFH29112.1"/>
    </source>
</evidence>
<dbReference type="PANTHER" id="PTHR33933:SF1">
    <property type="entry name" value="PROTEIN ADENYLYLTRANSFERASE MNTA-RELATED"/>
    <property type="match status" value="1"/>
</dbReference>
<sequence length="113" mass="12988">MEKIFERTKKQLVIDTFKNALIDILGDSIQEVILFGSQARHEQELDSDYDMLIIAEGSVSEIKKKVREAEWICMEQLNALVSSIIYTPEQWSLVKESPLGWNILKDGKKVLYG</sequence>
<evidence type="ECO:0000259" key="1">
    <source>
        <dbReference type="Pfam" id="PF01909"/>
    </source>
</evidence>
<organism evidence="2">
    <name type="scientific">Gracilinema caldarium</name>
    <dbReference type="NCBI Taxonomy" id="215591"/>
    <lineage>
        <taxon>Bacteria</taxon>
        <taxon>Pseudomonadati</taxon>
        <taxon>Spirochaetota</taxon>
        <taxon>Spirochaetia</taxon>
        <taxon>Spirochaetales</taxon>
        <taxon>Breznakiellaceae</taxon>
        <taxon>Gracilinema</taxon>
    </lineage>
</organism>